<sequence>MPAERRTRAWHRPMTARSRAEEHRASTPLELLFDLCFVVAVSQAGVQLHHSLGEHEIAHGVGTYLVVFFAIWWGWVNFSWFASAFDTDDVPYRVATFVQIAGALVVAAGVPAAWHEDLRIVVAGYVLMRLALVVQWLRAARQDEAYRGTALRYAVGITVVQVGWILRLVVPVSWFGASFVLLVVAELLVPMWAERSRATSWHPGHIAERYGLFTLIVLGESVLAASVAMQEALGSGHGVGELAGVAVAGLVIVCSMWWLYFDRPGERRVRQFRHGYLWGFGHYVIFGSAAATGVGLELTIDHVTHAGHLGATGSALALTVPVALYLLSVWLLHIGPRNECRPIAVGFPLAAVLVVAVSFTPVAVYLTAAAVATLVATMVVATREG</sequence>
<dbReference type="RefSeq" id="WP_145935559.1">
    <property type="nucleotide sequence ID" value="NZ_BNAV01000017.1"/>
</dbReference>
<reference evidence="3" key="2">
    <citation type="submission" date="2020-09" db="EMBL/GenBank/DDBJ databases">
        <authorList>
            <person name="Sun Q."/>
            <person name="Zhou Y."/>
        </authorList>
    </citation>
    <scope>NUCLEOTIDE SEQUENCE</scope>
    <source>
        <strain evidence="3">CGMCC 4.7679</strain>
    </source>
</reference>
<dbReference type="EMBL" id="BNAV01000017">
    <property type="protein sequence ID" value="GHF84306.1"/>
    <property type="molecule type" value="Genomic_DNA"/>
</dbReference>
<accession>A0A8H9IZU9</accession>
<feature type="transmembrane region" description="Helical" evidence="2">
    <location>
        <begin position="210"/>
        <end position="230"/>
    </location>
</feature>
<dbReference type="Pfam" id="PF06772">
    <property type="entry name" value="LtrA"/>
    <property type="match status" value="1"/>
</dbReference>
<feature type="transmembrane region" description="Helical" evidence="2">
    <location>
        <begin position="94"/>
        <end position="114"/>
    </location>
</feature>
<gene>
    <name evidence="3" type="ORF">GCM10017566_67920</name>
</gene>
<evidence type="ECO:0000313" key="4">
    <source>
        <dbReference type="Proteomes" id="UP000658656"/>
    </source>
</evidence>
<feature type="transmembrane region" description="Helical" evidence="2">
    <location>
        <begin position="172"/>
        <end position="189"/>
    </location>
</feature>
<keyword evidence="2" id="KW-1133">Transmembrane helix</keyword>
<feature type="transmembrane region" description="Helical" evidence="2">
    <location>
        <begin position="343"/>
        <end position="359"/>
    </location>
</feature>
<feature type="transmembrane region" description="Helical" evidence="2">
    <location>
        <begin position="280"/>
        <end position="300"/>
    </location>
</feature>
<dbReference type="PANTHER" id="PTHR36840:SF1">
    <property type="entry name" value="BLL5714 PROTEIN"/>
    <property type="match status" value="1"/>
</dbReference>
<dbReference type="PANTHER" id="PTHR36840">
    <property type="entry name" value="BLL5714 PROTEIN"/>
    <property type="match status" value="1"/>
</dbReference>
<keyword evidence="2" id="KW-0812">Transmembrane</keyword>
<feature type="region of interest" description="Disordered" evidence="1">
    <location>
        <begin position="1"/>
        <end position="21"/>
    </location>
</feature>
<evidence type="ECO:0000313" key="3">
    <source>
        <dbReference type="EMBL" id="GHF84306.1"/>
    </source>
</evidence>
<evidence type="ECO:0000256" key="2">
    <source>
        <dbReference type="SAM" id="Phobius"/>
    </source>
</evidence>
<feature type="transmembrane region" description="Helical" evidence="2">
    <location>
        <begin position="31"/>
        <end position="49"/>
    </location>
</feature>
<feature type="transmembrane region" description="Helical" evidence="2">
    <location>
        <begin position="149"/>
        <end position="166"/>
    </location>
</feature>
<keyword evidence="4" id="KW-1185">Reference proteome</keyword>
<dbReference type="AlphaFoldDB" id="A0A8H9IZU9"/>
<keyword evidence="2" id="KW-0472">Membrane</keyword>
<name>A0A8H9IZU9_9PSEU</name>
<comment type="caution">
    <text evidence="3">The sequence shown here is derived from an EMBL/GenBank/DDBJ whole genome shotgun (WGS) entry which is preliminary data.</text>
</comment>
<dbReference type="OrthoDB" id="7698234at2"/>
<evidence type="ECO:0000256" key="1">
    <source>
        <dbReference type="SAM" id="MobiDB-lite"/>
    </source>
</evidence>
<feature type="transmembrane region" description="Helical" evidence="2">
    <location>
        <begin position="61"/>
        <end position="82"/>
    </location>
</feature>
<feature type="transmembrane region" description="Helical" evidence="2">
    <location>
        <begin position="120"/>
        <end position="137"/>
    </location>
</feature>
<feature type="transmembrane region" description="Helical" evidence="2">
    <location>
        <begin position="306"/>
        <end position="331"/>
    </location>
</feature>
<dbReference type="Proteomes" id="UP000658656">
    <property type="component" value="Unassembled WGS sequence"/>
</dbReference>
<reference evidence="3" key="1">
    <citation type="journal article" date="2014" name="Int. J. Syst. Evol. Microbiol.">
        <title>Complete genome sequence of Corynebacterium casei LMG S-19264T (=DSM 44701T), isolated from a smear-ripened cheese.</title>
        <authorList>
            <consortium name="US DOE Joint Genome Institute (JGI-PGF)"/>
            <person name="Walter F."/>
            <person name="Albersmeier A."/>
            <person name="Kalinowski J."/>
            <person name="Ruckert C."/>
        </authorList>
    </citation>
    <scope>NUCLEOTIDE SEQUENCE</scope>
    <source>
        <strain evidence="3">CGMCC 4.7679</strain>
    </source>
</reference>
<organism evidence="3 4">
    <name type="scientific">Amycolatopsis bartoniae</name>
    <dbReference type="NCBI Taxonomy" id="941986"/>
    <lineage>
        <taxon>Bacteria</taxon>
        <taxon>Bacillati</taxon>
        <taxon>Actinomycetota</taxon>
        <taxon>Actinomycetes</taxon>
        <taxon>Pseudonocardiales</taxon>
        <taxon>Pseudonocardiaceae</taxon>
        <taxon>Amycolatopsis</taxon>
    </lineage>
</organism>
<proteinExistence type="predicted"/>
<feature type="transmembrane region" description="Helical" evidence="2">
    <location>
        <begin position="242"/>
        <end position="260"/>
    </location>
</feature>
<dbReference type="InterPro" id="IPR010640">
    <property type="entry name" value="Low_temperature_requirement_A"/>
</dbReference>
<protein>
    <submittedName>
        <fullName evidence="3">Membrane protein</fullName>
    </submittedName>
</protein>